<accession>A0A2A5RPH9</accession>
<proteinExistence type="predicted"/>
<dbReference type="InterPro" id="IPR010360">
    <property type="entry name" value="DUF956"/>
</dbReference>
<dbReference type="PIRSF" id="PIRSF021265">
    <property type="entry name" value="DUF956"/>
    <property type="match status" value="1"/>
</dbReference>
<keyword evidence="2" id="KW-1185">Reference proteome</keyword>
<dbReference type="RefSeq" id="WP_096816827.1">
    <property type="nucleotide sequence ID" value="NZ_JXJU01000001.1"/>
</dbReference>
<name>A0A2A5RPH9_9LACT</name>
<dbReference type="Proteomes" id="UP000218181">
    <property type="component" value="Unassembled WGS sequence"/>
</dbReference>
<evidence type="ECO:0000313" key="1">
    <source>
        <dbReference type="EMBL" id="PCS01341.1"/>
    </source>
</evidence>
<gene>
    <name evidence="1" type="ORF">RT41_GL000105</name>
</gene>
<dbReference type="EMBL" id="JXJU01000001">
    <property type="protein sequence ID" value="PCS01341.1"/>
    <property type="molecule type" value="Genomic_DNA"/>
</dbReference>
<dbReference type="OrthoDB" id="1646215at2"/>
<reference evidence="1 2" key="1">
    <citation type="submission" date="2014-12" db="EMBL/GenBank/DDBJ databases">
        <title>Draft genome sequences of 10 type strains of Lactococcus.</title>
        <authorList>
            <person name="Sun Z."/>
            <person name="Zhong Z."/>
            <person name="Liu W."/>
            <person name="Zhang W."/>
            <person name="Zhang H."/>
        </authorList>
    </citation>
    <scope>NUCLEOTIDE SEQUENCE [LARGE SCALE GENOMIC DNA]</scope>
    <source>
        <strain evidence="1 2">JCM 16395</strain>
    </source>
</reference>
<organism evidence="1 2">
    <name type="scientific">Lactococcus fujiensis JCM 16395</name>
    <dbReference type="NCBI Taxonomy" id="1291764"/>
    <lineage>
        <taxon>Bacteria</taxon>
        <taxon>Bacillati</taxon>
        <taxon>Bacillota</taxon>
        <taxon>Bacilli</taxon>
        <taxon>Lactobacillales</taxon>
        <taxon>Streptococcaceae</taxon>
        <taxon>Lactococcus</taxon>
    </lineage>
</organism>
<comment type="caution">
    <text evidence="1">The sequence shown here is derived from an EMBL/GenBank/DDBJ whole genome shotgun (WGS) entry which is preliminary data.</text>
</comment>
<evidence type="ECO:0008006" key="3">
    <source>
        <dbReference type="Google" id="ProtNLM"/>
    </source>
</evidence>
<evidence type="ECO:0000313" key="2">
    <source>
        <dbReference type="Proteomes" id="UP000218181"/>
    </source>
</evidence>
<dbReference type="AlphaFoldDB" id="A0A2A5RPH9"/>
<dbReference type="STRING" id="1291764.GCA_001311235_00464"/>
<protein>
    <recommendedName>
        <fullName evidence="3">Regulator of the mannose operon, ManO</fullName>
    </recommendedName>
</protein>
<dbReference type="Pfam" id="PF06115">
    <property type="entry name" value="DUF956"/>
    <property type="match status" value="1"/>
</dbReference>
<sequence length="130" mass="14962">MAQSLNTKVDLTTEAVAYLGFAQYGQIMVGDKAIEFFDKRSVENNMQFPWKSILRVEGEVSRAFRGKKKIGRQFSIVLQNGKKVRFSSKETGKILKTLREYLGNEKVVQAPKFADAFRNLYYRITKKKKA</sequence>